<evidence type="ECO:0000313" key="3">
    <source>
        <dbReference type="Proteomes" id="UP000323856"/>
    </source>
</evidence>
<comment type="caution">
    <text evidence="2">The sequence shown here is derived from an EMBL/GenBank/DDBJ whole genome shotgun (WGS) entry which is preliminary data.</text>
</comment>
<sequence>MNELGIPVLIVLAALLLVVMFLGAMGVRRIQLRRTLGTFDASVSTSRGKWMMAIARYGSGELEFLKLFSVSPIPVHRFVRTSIRLQGWRKPEEEEKHLVQPGSVIVMMGYEGRDILIAMDYQTYNGLSAWLEAGPVAGVGTWRQD</sequence>
<dbReference type="EMBL" id="VOBL01000004">
    <property type="protein sequence ID" value="KAA0978712.1"/>
    <property type="molecule type" value="Genomic_DNA"/>
</dbReference>
<dbReference type="Proteomes" id="UP000323856">
    <property type="component" value="Unassembled WGS sequence"/>
</dbReference>
<dbReference type="InterPro" id="IPR019675">
    <property type="entry name" value="DUF2550"/>
</dbReference>
<keyword evidence="1" id="KW-0812">Transmembrane</keyword>
<feature type="transmembrane region" description="Helical" evidence="1">
    <location>
        <begin position="6"/>
        <end position="27"/>
    </location>
</feature>
<evidence type="ECO:0000256" key="1">
    <source>
        <dbReference type="SAM" id="Phobius"/>
    </source>
</evidence>
<keyword evidence="1" id="KW-0472">Membrane</keyword>
<gene>
    <name evidence="2" type="ORF">FQ154_05655</name>
</gene>
<keyword evidence="1" id="KW-1133">Transmembrane helix</keyword>
<evidence type="ECO:0000313" key="2">
    <source>
        <dbReference type="EMBL" id="KAA0978712.1"/>
    </source>
</evidence>
<protein>
    <submittedName>
        <fullName evidence="2">DUF2550 family protein</fullName>
    </submittedName>
</protein>
<dbReference type="OrthoDB" id="3267160at2"/>
<dbReference type="AlphaFoldDB" id="A0A5B0EJS1"/>
<dbReference type="RefSeq" id="WP_043473279.1">
    <property type="nucleotide sequence ID" value="NZ_JBITUG010000006.1"/>
</dbReference>
<organism evidence="2 3">
    <name type="scientific">Paeniglutamicibacter gangotriensis</name>
    <dbReference type="NCBI Taxonomy" id="254787"/>
    <lineage>
        <taxon>Bacteria</taxon>
        <taxon>Bacillati</taxon>
        <taxon>Actinomycetota</taxon>
        <taxon>Actinomycetes</taxon>
        <taxon>Micrococcales</taxon>
        <taxon>Micrococcaceae</taxon>
        <taxon>Paeniglutamicibacter</taxon>
    </lineage>
</organism>
<dbReference type="Pfam" id="PF10739">
    <property type="entry name" value="DUF2550"/>
    <property type="match status" value="1"/>
</dbReference>
<reference evidence="2 3" key="1">
    <citation type="submission" date="2019-07" db="EMBL/GenBank/DDBJ databases">
        <title>Analysis of the biochemical properties, biological activity and biotechnological potential of siderophores and biosurfactants produced by Antarctic psychrotolerant bacteria.</title>
        <authorList>
            <person name="Styczynski M."/>
            <person name="Krucon T."/>
            <person name="Decewicz P."/>
            <person name="Dziewit L."/>
        </authorList>
    </citation>
    <scope>NUCLEOTIDE SEQUENCE [LARGE SCALE GENOMIC DNA]</scope>
    <source>
        <strain evidence="2 3">ANT_H27</strain>
    </source>
</reference>
<accession>A0A5B0EJS1</accession>
<name>A0A5B0EJS1_9MICC</name>
<proteinExistence type="predicted"/>